<gene>
    <name evidence="2" type="ORF">RIMI_LOCUS4772460</name>
</gene>
<proteinExistence type="predicted"/>
<protein>
    <recommendedName>
        <fullName evidence="1">Protection of telomeres protein 1 C-terminal insertion domain-containing protein</fullName>
    </recommendedName>
</protein>
<reference evidence="2" key="1">
    <citation type="submission" date="2023-07" db="EMBL/GenBank/DDBJ databases">
        <authorList>
            <person name="Stuckert A."/>
        </authorList>
    </citation>
    <scope>NUCLEOTIDE SEQUENCE</scope>
</reference>
<feature type="domain" description="Protection of telomeres protein 1 C-terminal insertion" evidence="1">
    <location>
        <begin position="10"/>
        <end position="89"/>
    </location>
</feature>
<keyword evidence="3" id="KW-1185">Reference proteome</keyword>
<dbReference type="Proteomes" id="UP001176940">
    <property type="component" value="Unassembled WGS sequence"/>
</dbReference>
<feature type="non-terminal residue" evidence="2">
    <location>
        <position position="1"/>
    </location>
</feature>
<organism evidence="2 3">
    <name type="scientific">Ranitomeya imitator</name>
    <name type="common">mimic poison frog</name>
    <dbReference type="NCBI Taxonomy" id="111125"/>
    <lineage>
        <taxon>Eukaryota</taxon>
        <taxon>Metazoa</taxon>
        <taxon>Chordata</taxon>
        <taxon>Craniata</taxon>
        <taxon>Vertebrata</taxon>
        <taxon>Euteleostomi</taxon>
        <taxon>Amphibia</taxon>
        <taxon>Batrachia</taxon>
        <taxon>Anura</taxon>
        <taxon>Neobatrachia</taxon>
        <taxon>Hyloidea</taxon>
        <taxon>Dendrobatidae</taxon>
        <taxon>Dendrobatinae</taxon>
        <taxon>Ranitomeya</taxon>
    </lineage>
</organism>
<accession>A0ABN9L499</accession>
<comment type="caution">
    <text evidence="2">The sequence shown here is derived from an EMBL/GenBank/DDBJ whole genome shotgun (WGS) entry which is preliminary data.</text>
</comment>
<name>A0ABN9L499_9NEOB</name>
<sequence length="212" mass="22953">YTSGIYIQTILVLVLGGSYKELCKLSRHFNTIIPVKSKEEHLEVDLTAPFIIQGNKWLYGCITCSNIRSLEELKSLSPEGGWDAKEIAKEASVDSGAEGHFVSSAFVLRHTIPLVRLYSPVTVRVVNGYTLPVPLLQAGMRGCPVLLRESGAAGFSGAAAGVSVGAGALLTFCERPEPRSFMVLLCCGLRENGQQHWTHEAAPDTRCATPHI</sequence>
<evidence type="ECO:0000313" key="3">
    <source>
        <dbReference type="Proteomes" id="UP001176940"/>
    </source>
</evidence>
<dbReference type="EMBL" id="CAUEEQ010007833">
    <property type="protein sequence ID" value="CAJ0931597.1"/>
    <property type="molecule type" value="Genomic_DNA"/>
</dbReference>
<dbReference type="Pfam" id="PF21375">
    <property type="entry name" value="POT1_C_insert"/>
    <property type="match status" value="1"/>
</dbReference>
<evidence type="ECO:0000259" key="1">
    <source>
        <dbReference type="Pfam" id="PF21375"/>
    </source>
</evidence>
<evidence type="ECO:0000313" key="2">
    <source>
        <dbReference type="EMBL" id="CAJ0931597.1"/>
    </source>
</evidence>
<dbReference type="InterPro" id="IPR048953">
    <property type="entry name" value="POT1_C_insert"/>
</dbReference>